<protein>
    <recommendedName>
        <fullName evidence="4">C2H2-type domain-containing protein</fullName>
    </recommendedName>
</protein>
<feature type="compositionally biased region" description="Polar residues" evidence="1">
    <location>
        <begin position="918"/>
        <end position="928"/>
    </location>
</feature>
<feature type="region of interest" description="Disordered" evidence="1">
    <location>
        <begin position="638"/>
        <end position="667"/>
    </location>
</feature>
<accession>A0A9W9PZ58</accession>
<evidence type="ECO:0000256" key="1">
    <source>
        <dbReference type="SAM" id="MobiDB-lite"/>
    </source>
</evidence>
<feature type="region of interest" description="Disordered" evidence="1">
    <location>
        <begin position="896"/>
        <end position="930"/>
    </location>
</feature>
<dbReference type="InterPro" id="IPR021842">
    <property type="entry name" value="DUF3435"/>
</dbReference>
<organism evidence="2 3">
    <name type="scientific">Penicillium atrosanguineum</name>
    <dbReference type="NCBI Taxonomy" id="1132637"/>
    <lineage>
        <taxon>Eukaryota</taxon>
        <taxon>Fungi</taxon>
        <taxon>Dikarya</taxon>
        <taxon>Ascomycota</taxon>
        <taxon>Pezizomycotina</taxon>
        <taxon>Eurotiomycetes</taxon>
        <taxon>Eurotiomycetidae</taxon>
        <taxon>Eurotiales</taxon>
        <taxon>Aspergillaceae</taxon>
        <taxon>Penicillium</taxon>
    </lineage>
</organism>
<evidence type="ECO:0008006" key="4">
    <source>
        <dbReference type="Google" id="ProtNLM"/>
    </source>
</evidence>
<feature type="compositionally biased region" description="Basic residues" evidence="1">
    <location>
        <begin position="1"/>
        <end position="10"/>
    </location>
</feature>
<proteinExistence type="predicted"/>
<keyword evidence="3" id="KW-1185">Reference proteome</keyword>
<feature type="region of interest" description="Disordered" evidence="1">
    <location>
        <begin position="1"/>
        <end position="51"/>
    </location>
</feature>
<dbReference type="Pfam" id="PF11917">
    <property type="entry name" value="DUF3435"/>
    <property type="match status" value="2"/>
</dbReference>
<reference evidence="2" key="1">
    <citation type="submission" date="2022-12" db="EMBL/GenBank/DDBJ databases">
        <authorList>
            <person name="Petersen C."/>
        </authorList>
    </citation>
    <scope>NUCLEOTIDE SEQUENCE</scope>
    <source>
        <strain evidence="2">IBT 21472</strain>
    </source>
</reference>
<dbReference type="AlphaFoldDB" id="A0A9W9PZ58"/>
<dbReference type="PANTHER" id="PTHR37535">
    <property type="entry name" value="FLUG DOMAIN PROTEIN"/>
    <property type="match status" value="1"/>
</dbReference>
<dbReference type="PANTHER" id="PTHR37535:SF2">
    <property type="entry name" value="FINGER DOMAIN PROTEIN, PUTATIVE (AFU_ORTHOLOGUE AFUA_6G09300)-RELATED"/>
    <property type="match status" value="1"/>
</dbReference>
<reference evidence="2" key="2">
    <citation type="journal article" date="2023" name="IMA Fungus">
        <title>Comparative genomic study of the Penicillium genus elucidates a diverse pangenome and 15 lateral gene transfer events.</title>
        <authorList>
            <person name="Petersen C."/>
            <person name="Sorensen T."/>
            <person name="Nielsen M.R."/>
            <person name="Sondergaard T.E."/>
            <person name="Sorensen J.L."/>
            <person name="Fitzpatrick D.A."/>
            <person name="Frisvad J.C."/>
            <person name="Nielsen K.L."/>
        </authorList>
    </citation>
    <scope>NUCLEOTIDE SEQUENCE</scope>
    <source>
        <strain evidence="2">IBT 21472</strain>
    </source>
</reference>
<name>A0A9W9PZ58_9EURO</name>
<gene>
    <name evidence="2" type="ORF">N7476_005037</name>
</gene>
<evidence type="ECO:0000313" key="2">
    <source>
        <dbReference type="EMBL" id="KAJ5318617.1"/>
    </source>
</evidence>
<evidence type="ECO:0000313" key="3">
    <source>
        <dbReference type="Proteomes" id="UP001147746"/>
    </source>
</evidence>
<dbReference type="Proteomes" id="UP001147746">
    <property type="component" value="Unassembled WGS sequence"/>
</dbReference>
<comment type="caution">
    <text evidence="2">The sequence shown here is derived from an EMBL/GenBank/DDBJ whole genome shotgun (WGS) entry which is preliminary data.</text>
</comment>
<sequence>MKRSRLRRNRKLESDCGGDDLSATTPSDSEQGDATYETDSTELEDAPSSPKRLRLDENLVLEPEIFYDAGELYDDPLDEGGVDLSEIPEDFDKAPGTIERRERIESRWKRYCASQVRKRPNDPKWRKVEEALRQASNNDMYRFLRWCLQLERGEDGRHIKGINKASTLETDWKNLRCYYQKLTKIVINDEDGSEIRRGMKYLVQEFGLDTQPGRKTPVYIEDIGPFNETILSTQEKKFHLGFQRIQVCLFNSLGIFTVHRKSALLSLQFKDLQISLQKDPRGGPPVPMIELTPEGTKKFLGLTKLTTFALPEIVYGPSLVICPHTLLFGILFHARAFRNQGLTSKAQLRKLFISKGCEQLLVPLDPKKSGWYVFCKTELVKGVPTIQRTTQMSKSVIATLLVTFGEIRGWKGAFHAHQFRYGSGKVINESGWVSKEQHMLIMKHASPRTFLNHYHPLQLDTDMIRVICGLDPDVELMRAVTRQSRWRDTRRPRYLTDQQRAQVEDHPELEDARRNLSKIRAQYEETQQSGLLPRLQQREKEVRNTRKRLHRSLRHQIRERFDEEQAFLDIEAQLSGTVVKEDSEDKSSLEDTMHPLQLHLVQSLLSYPVSNSLEGEWHRRDTGTAAVVQYCDVLEGGPLRGRPKQKAPRSAPLAGRTAQPQGLHQTKNDFDSCVVPVSIHGKPLRATKEYLETAKQPEACFQCFANEGLPDDVRFRMFHDAGCVTRHFDTTHLDEKPLECNWCEVALLHKMAFQRHAIDAHGQNVIMKHADSRTFLNHYLPRHVDTDMQNVMNGHESKKSLMRAITRRSRWIDTRRPRHLTAEQRTSIREHPYELMRLRHDKLAREKLNTFGRLERALRQKVRREFDRRQAKIDIERQLSGAAIDDEEVKDVLRTNSGMPAPSDEPGEEPTVVEVRTAKTTSSVSPEMSQEELLLEKAAKYIRKAKKPRRCFQRYGDTQLPVHRRP</sequence>
<dbReference type="EMBL" id="JAPZBO010000004">
    <property type="protein sequence ID" value="KAJ5318617.1"/>
    <property type="molecule type" value="Genomic_DNA"/>
</dbReference>